<feature type="region of interest" description="Disordered" evidence="2">
    <location>
        <begin position="308"/>
        <end position="360"/>
    </location>
</feature>
<evidence type="ECO:0000256" key="1">
    <source>
        <dbReference type="ARBA" id="ARBA00022737"/>
    </source>
</evidence>
<reference evidence="4" key="2">
    <citation type="submission" date="2022-03" db="EMBL/GenBank/DDBJ databases">
        <title>Draft title - Genomic analysis of global carrot germplasm unveils the trajectory of domestication and the origin of high carotenoid orange carrot.</title>
        <authorList>
            <person name="Iorizzo M."/>
            <person name="Ellison S."/>
            <person name="Senalik D."/>
            <person name="Macko-Podgorni A."/>
            <person name="Grzebelus D."/>
            <person name="Bostan H."/>
            <person name="Rolling W."/>
            <person name="Curaba J."/>
            <person name="Simon P."/>
        </authorList>
    </citation>
    <scope>NUCLEOTIDE SEQUENCE</scope>
    <source>
        <tissue evidence="4">Leaf</tissue>
    </source>
</reference>
<organism evidence="4 5">
    <name type="scientific">Daucus carota subsp. sativus</name>
    <name type="common">Carrot</name>
    <dbReference type="NCBI Taxonomy" id="79200"/>
    <lineage>
        <taxon>Eukaryota</taxon>
        <taxon>Viridiplantae</taxon>
        <taxon>Streptophyta</taxon>
        <taxon>Embryophyta</taxon>
        <taxon>Tracheophyta</taxon>
        <taxon>Spermatophyta</taxon>
        <taxon>Magnoliopsida</taxon>
        <taxon>eudicotyledons</taxon>
        <taxon>Gunneridae</taxon>
        <taxon>Pentapetalae</taxon>
        <taxon>asterids</taxon>
        <taxon>campanulids</taxon>
        <taxon>Apiales</taxon>
        <taxon>Apiaceae</taxon>
        <taxon>Apioideae</taxon>
        <taxon>Scandiceae</taxon>
        <taxon>Daucinae</taxon>
        <taxon>Daucus</taxon>
        <taxon>Daucus sect. Daucus</taxon>
    </lineage>
</organism>
<evidence type="ECO:0000259" key="3">
    <source>
        <dbReference type="Pfam" id="PF13251"/>
    </source>
</evidence>
<name>A0AAF0WPM7_DAUCS</name>
<dbReference type="PANTHER" id="PTHR13366:SF0">
    <property type="entry name" value="HEAT REPEAT-CONTAINING PROTEIN 6"/>
    <property type="match status" value="1"/>
</dbReference>
<dbReference type="InterPro" id="IPR025283">
    <property type="entry name" value="DUF4042"/>
</dbReference>
<protein>
    <recommendedName>
        <fullName evidence="3">DUF4042 domain-containing protein</fullName>
    </recommendedName>
</protein>
<dbReference type="Gene3D" id="1.25.10.10">
    <property type="entry name" value="Leucine-rich Repeat Variant"/>
    <property type="match status" value="2"/>
</dbReference>
<dbReference type="InterPro" id="IPR011989">
    <property type="entry name" value="ARM-like"/>
</dbReference>
<dbReference type="InterPro" id="IPR052107">
    <property type="entry name" value="HEAT6"/>
</dbReference>
<sequence>MSVRSWRTAFLTLRDESLTSPPTISLLRHIIFSHSDALIASLPHLSPQEVSSDIVFLIQAIRIVSASQEKDDELVDIFRHLSHLIYTVTLHVSFDTSLSSWDVVIGSYEKLVDVILKNFVTKNGILGNPHVVQIIEQCIKTLRSFSALYQRTTWLAENPILLNFLLNIVACFQPELINASHSSVDWRSKSENGNRASIVDSVWEVQTKVFTMISEIYLRVGNILPVNRWLSAVVVFRKIMDVLAAKGFLVEDNTLAKFYTSLLQCLHLILTDPKGSLTDHVAGLVAALKMFFNYGFIHKPQIILPVSSQKKQDDTNKSKKHPTNSGPYKPPHLRKSKSNQNHEVSSPDLMSSDSDYSDSDGSPSEAFNIYSSKARVAAIVCMQDLCRADLKSITSQWTMVLPTSDVLQLRKCDTNLMTCLLFDPYIKARLACASTLAAMLDAPVSVFLQMAEYREPTKRESYMSLSSSLGQILVQLHTGILYLIKREQHSRLVASLFKVLVLLISSTPYSRLPDELLSTTIRSLHATVREGYLFKRDHNSGLLAVAINCLTVALSVSPSSKVNDLFLSELSTGLSEYQGRSGVIFTLFGYSDPEINPVISFEALQALRAVAHNYPNIMVICWDQVSLVVSRFLSPVVSKDSTWSSKSNAGHSASAIEEKVTAAAVKVLDECLRAITGFKGMEDLSDDKLLDSPFTSDCVKIKTVSSAPLYGSGSQAVTIEELQMPSAGSTQWCVSIDSYMPLILLHSSYLVRTAAVTCFAGITSSVFLSLPKEKQDFVLYKSINVALNDEVPSVRSAACRAIGVIACFPHISQSAEIVGKFIYAAEFNTRSPLVAVRIAAAWAIANICDSVRHSLSGYTSTRCSVDAKWSSELIPLLIDCAMRLTKDGDKIKANAVRALGNLSRIAHLTSQSQFRSCDGQVNIASLSLVTSGCNEHVPPITGEIVQQEFAVNSIMLGRMVHAFLSCANTGNVKVQWNVCHALSNLFLNETIKLRDMDWAPSVYNILLSLLCNSSNFKIKIQAAAALAVPASVLDYRSSFTDVVRSVEEMLENLNTQQISTPSSFRYRIALQKQLTSTMLHLLGLASATDHQHVHEILVKKSSFLEEWLRELCLSLGDTSGSNEDEHFSTEIQKKEVILKAIKSLVEIFEAMNYHSVAQRFEDLGSTL</sequence>
<keyword evidence="1" id="KW-0677">Repeat</keyword>
<feature type="domain" description="DUF4042" evidence="3">
    <location>
        <begin position="373"/>
        <end position="553"/>
    </location>
</feature>
<dbReference type="AlphaFoldDB" id="A0AAF0WPM7"/>
<dbReference type="SUPFAM" id="SSF48371">
    <property type="entry name" value="ARM repeat"/>
    <property type="match status" value="1"/>
</dbReference>
<dbReference type="Proteomes" id="UP000077755">
    <property type="component" value="Chromosome 3"/>
</dbReference>
<evidence type="ECO:0000313" key="4">
    <source>
        <dbReference type="EMBL" id="WOG92163.1"/>
    </source>
</evidence>
<dbReference type="KEGG" id="dcr:108214712"/>
<dbReference type="PANTHER" id="PTHR13366">
    <property type="entry name" value="MALARIA ANTIGEN-RELATED"/>
    <property type="match status" value="1"/>
</dbReference>
<dbReference type="EMBL" id="CP093345">
    <property type="protein sequence ID" value="WOG92163.1"/>
    <property type="molecule type" value="Genomic_DNA"/>
</dbReference>
<accession>A0AAF0WPM7</accession>
<proteinExistence type="predicted"/>
<dbReference type="Pfam" id="PF02985">
    <property type="entry name" value="HEAT"/>
    <property type="match status" value="1"/>
</dbReference>
<dbReference type="InterPro" id="IPR000357">
    <property type="entry name" value="HEAT"/>
</dbReference>
<keyword evidence="5" id="KW-1185">Reference proteome</keyword>
<dbReference type="Pfam" id="PF13251">
    <property type="entry name" value="DUF4042"/>
    <property type="match status" value="1"/>
</dbReference>
<dbReference type="InterPro" id="IPR016024">
    <property type="entry name" value="ARM-type_fold"/>
</dbReference>
<reference evidence="4" key="1">
    <citation type="journal article" date="2016" name="Nat. Genet.">
        <title>A high-quality carrot genome assembly provides new insights into carotenoid accumulation and asterid genome evolution.</title>
        <authorList>
            <person name="Iorizzo M."/>
            <person name="Ellison S."/>
            <person name="Senalik D."/>
            <person name="Zeng P."/>
            <person name="Satapoomin P."/>
            <person name="Huang J."/>
            <person name="Bowman M."/>
            <person name="Iovene M."/>
            <person name="Sanseverino W."/>
            <person name="Cavagnaro P."/>
            <person name="Yildiz M."/>
            <person name="Macko-Podgorni A."/>
            <person name="Moranska E."/>
            <person name="Grzebelus E."/>
            <person name="Grzebelus D."/>
            <person name="Ashrafi H."/>
            <person name="Zheng Z."/>
            <person name="Cheng S."/>
            <person name="Spooner D."/>
            <person name="Van Deynze A."/>
            <person name="Simon P."/>
        </authorList>
    </citation>
    <scope>NUCLEOTIDE SEQUENCE</scope>
    <source>
        <tissue evidence="4">Leaf</tissue>
    </source>
</reference>
<feature type="compositionally biased region" description="Low complexity" evidence="2">
    <location>
        <begin position="346"/>
        <end position="360"/>
    </location>
</feature>
<evidence type="ECO:0000256" key="2">
    <source>
        <dbReference type="SAM" id="MobiDB-lite"/>
    </source>
</evidence>
<gene>
    <name evidence="4" type="ORF">DCAR_0311423</name>
</gene>
<evidence type="ECO:0000313" key="5">
    <source>
        <dbReference type="Proteomes" id="UP000077755"/>
    </source>
</evidence>